<evidence type="ECO:0000256" key="1">
    <source>
        <dbReference type="SAM" id="MobiDB-lite"/>
    </source>
</evidence>
<dbReference type="Pfam" id="PF14420">
    <property type="entry name" value="Clr5"/>
    <property type="match status" value="1"/>
</dbReference>
<feature type="region of interest" description="Disordered" evidence="1">
    <location>
        <begin position="144"/>
        <end position="188"/>
    </location>
</feature>
<dbReference type="AlphaFoldDB" id="A0AAN7UTQ3"/>
<evidence type="ECO:0000313" key="3">
    <source>
        <dbReference type="EMBL" id="KAK5635682.1"/>
    </source>
</evidence>
<accession>A0AAN7UTQ3</accession>
<name>A0AAN7UTQ3_9PEZI</name>
<dbReference type="EMBL" id="JAWHQM010000056">
    <property type="protein sequence ID" value="KAK5635682.1"/>
    <property type="molecule type" value="Genomic_DNA"/>
</dbReference>
<sequence>MESEQLSNPDLFLDVPFSKRWDCHQSTILRLYIDEDRPVKDVADIMKRIYLFDADVRSYKYHLKKWNVFKSISSTVKDKAIRTLGKRRRNDKTVGGIRYRGAEINKQKLRRYMKENSQQKAGFILTSIIFTPWNLPYRALKATPDHPTPGASDSSTPSDFSVFTPPAIRDRPTPGANAASPADAPTPTVQAIQRKTHFDRSRSFLQGDFKGFLKGMSSSDRVVAITWLHQFWIFAFTTLKHWGVGPQKWTADRLRMSEFSERYSLPGTPCAWGVAGDARSPYNGGGNQPGVRHADHQQYRIPQPSSLCRWCIHVRPYYYDRVSSPPPEEDADFDVEDSSSWPRWIKEPCTVMERLHDALKDNSFSNIDAQDLPLSTSAIVEAVAASPDAISVEVMSFAIMARNIDLVYKMVIAANEEDLDISSIYPYHLAAGYLDGSGACCSIMFELLGLVRQNVIKRLYVNDIGHTVLDSLMLTVLKAHTSCTPNMADERLKTTTRFAGEDLDICGRWDADSPCLRALKAHGQPKIPFQWKHMFCHTSVQAVCHSIDQLFSAFHSPDINTPSGLFVKSCFTCGERLMPGPLHTLVLTAFNLAQHRCEGENLFGMVACLVCLLVNGADPLEKANLSVNLLLQIDDQQECTHARLDPLELGAKVPLAAWNSWSEETKLGWDCFMAVLGFAQRRKTGVNSRSAGRKHGPDDYYFDYSEFLPFTDDQALSDDGDDSSSDESYDFDDDNNSIATTDEACSFYFSNMEVWHRSTYRLLHFSDE</sequence>
<keyword evidence="4" id="KW-1185">Reference proteome</keyword>
<dbReference type="PANTHER" id="PTHR38788">
    <property type="entry name" value="CLR5 DOMAIN-CONTAINING PROTEIN"/>
    <property type="match status" value="1"/>
</dbReference>
<feature type="region of interest" description="Disordered" evidence="1">
    <location>
        <begin position="716"/>
        <end position="736"/>
    </location>
</feature>
<protein>
    <recommendedName>
        <fullName evidence="2">Clr5 domain-containing protein</fullName>
    </recommendedName>
</protein>
<proteinExistence type="predicted"/>
<evidence type="ECO:0000313" key="4">
    <source>
        <dbReference type="Proteomes" id="UP001305414"/>
    </source>
</evidence>
<gene>
    <name evidence="3" type="ORF">RRF57_011394</name>
</gene>
<feature type="domain" description="Clr5" evidence="2">
    <location>
        <begin position="19"/>
        <end position="70"/>
    </location>
</feature>
<organism evidence="3 4">
    <name type="scientific">Xylaria bambusicola</name>
    <dbReference type="NCBI Taxonomy" id="326684"/>
    <lineage>
        <taxon>Eukaryota</taxon>
        <taxon>Fungi</taxon>
        <taxon>Dikarya</taxon>
        <taxon>Ascomycota</taxon>
        <taxon>Pezizomycotina</taxon>
        <taxon>Sordariomycetes</taxon>
        <taxon>Xylariomycetidae</taxon>
        <taxon>Xylariales</taxon>
        <taxon>Xylariaceae</taxon>
        <taxon>Xylaria</taxon>
    </lineage>
</organism>
<comment type="caution">
    <text evidence="3">The sequence shown here is derived from an EMBL/GenBank/DDBJ whole genome shotgun (WGS) entry which is preliminary data.</text>
</comment>
<dbReference type="PANTHER" id="PTHR38788:SF3">
    <property type="entry name" value="CLR5 DOMAIN-CONTAINING PROTEIN"/>
    <property type="match status" value="1"/>
</dbReference>
<reference evidence="3 4" key="1">
    <citation type="submission" date="2023-10" db="EMBL/GenBank/DDBJ databases">
        <title>Draft genome sequence of Xylaria bambusicola isolate GMP-LS, the root and basal stem rot pathogen of sugarcane in Indonesia.</title>
        <authorList>
            <person name="Selvaraj P."/>
            <person name="Muralishankar V."/>
            <person name="Muruganantham S."/>
            <person name="Sp S."/>
            <person name="Haryani S."/>
            <person name="Lau K.J.X."/>
            <person name="Naqvi N.I."/>
        </authorList>
    </citation>
    <scope>NUCLEOTIDE SEQUENCE [LARGE SCALE GENOMIC DNA]</scope>
    <source>
        <strain evidence="3">GMP-LS</strain>
    </source>
</reference>
<dbReference type="Proteomes" id="UP001305414">
    <property type="component" value="Unassembled WGS sequence"/>
</dbReference>
<evidence type="ECO:0000259" key="2">
    <source>
        <dbReference type="Pfam" id="PF14420"/>
    </source>
</evidence>
<feature type="compositionally biased region" description="Polar residues" evidence="1">
    <location>
        <begin position="151"/>
        <end position="161"/>
    </location>
</feature>
<dbReference type="InterPro" id="IPR025676">
    <property type="entry name" value="Clr5_dom"/>
</dbReference>
<feature type="compositionally biased region" description="Acidic residues" evidence="1">
    <location>
        <begin position="716"/>
        <end position="735"/>
    </location>
</feature>